<dbReference type="RefSeq" id="WP_252620568.1">
    <property type="nucleotide sequence ID" value="NZ_CP099490.1"/>
</dbReference>
<dbReference type="SUPFAM" id="SSF55961">
    <property type="entry name" value="Bet v1-like"/>
    <property type="match status" value="1"/>
</dbReference>
<name>A0ABY4YGT2_9MICO</name>
<dbReference type="InterPro" id="IPR023393">
    <property type="entry name" value="START-like_dom_sf"/>
</dbReference>
<organism evidence="1 2">
    <name type="scientific">Ornithinimicrobium cryptoxanthini</name>
    <dbReference type="NCBI Taxonomy" id="2934161"/>
    <lineage>
        <taxon>Bacteria</taxon>
        <taxon>Bacillati</taxon>
        <taxon>Actinomycetota</taxon>
        <taxon>Actinomycetes</taxon>
        <taxon>Micrococcales</taxon>
        <taxon>Ornithinimicrobiaceae</taxon>
        <taxon>Ornithinimicrobium</taxon>
    </lineage>
</organism>
<keyword evidence="2" id="KW-1185">Reference proteome</keyword>
<dbReference type="InterPro" id="IPR019587">
    <property type="entry name" value="Polyketide_cyclase/dehydratase"/>
</dbReference>
<dbReference type="Proteomes" id="UP001056535">
    <property type="component" value="Chromosome"/>
</dbReference>
<evidence type="ECO:0000313" key="1">
    <source>
        <dbReference type="EMBL" id="USQ75976.1"/>
    </source>
</evidence>
<gene>
    <name evidence="1" type="ORF">NF557_15480</name>
</gene>
<dbReference type="Pfam" id="PF10604">
    <property type="entry name" value="Polyketide_cyc2"/>
    <property type="match status" value="1"/>
</dbReference>
<proteinExistence type="predicted"/>
<sequence>MSEIVVSRIIEASPERVWEVVTDLDHAHETLSGVVSVQRMTDGPYAVGTRWRETRKMFGREATEEMWVATSDPQRRTQVRAESGGANYVTEFTLTPLDEGARTELSVRFDAEMTAPSGLQKVGMKVLGGVAARATRKALEQDLVDIAAAAEA</sequence>
<dbReference type="EMBL" id="CP099490">
    <property type="protein sequence ID" value="USQ75976.1"/>
    <property type="molecule type" value="Genomic_DNA"/>
</dbReference>
<protein>
    <submittedName>
        <fullName evidence="1">SRPBCC family protein</fullName>
    </submittedName>
</protein>
<reference evidence="1" key="1">
    <citation type="submission" date="2022-06" db="EMBL/GenBank/DDBJ databases">
        <title>Ornithinimicrobium JY.X270.</title>
        <authorList>
            <person name="Huang Y."/>
        </authorList>
    </citation>
    <scope>NUCLEOTIDE SEQUENCE</scope>
    <source>
        <strain evidence="1">JY.X270</strain>
    </source>
</reference>
<dbReference type="Gene3D" id="3.30.530.20">
    <property type="match status" value="1"/>
</dbReference>
<accession>A0ABY4YGT2</accession>
<evidence type="ECO:0000313" key="2">
    <source>
        <dbReference type="Proteomes" id="UP001056535"/>
    </source>
</evidence>